<name>A0AB39YRQ8_9MICC</name>
<reference evidence="2" key="1">
    <citation type="submission" date="2024-07" db="EMBL/GenBank/DDBJ databases">
        <authorList>
            <person name="Li J."/>
            <person name="Wei H."/>
            <person name="Ma J."/>
        </authorList>
    </citation>
    <scope>NUCLEOTIDE SEQUENCE</scope>
    <source>
        <strain evidence="2">AMU7</strain>
    </source>
</reference>
<keyword evidence="1" id="KW-0812">Transmembrane</keyword>
<sequence>MRTSRTRAPFHALRSGAVSLVVVLLAAGAHIVGGGTLPTAPVLLALVVLTALVATLATRFKLNLVSMAGLLGAGQLVLHEAFTALGPITATGPAANHHLGGESLDPGMDIAATHTHELGTAFGALMLVGHILATLASAVVLAKGEDAMWKLAAWLRPLLNLPTLVFRPDAGASPVAVGAPDVFIPRPWRNLRQDSRRGPPAVVVLP</sequence>
<protein>
    <recommendedName>
        <fullName evidence="3">MFS transporter</fullName>
    </recommendedName>
</protein>
<dbReference type="EMBL" id="CP165735">
    <property type="protein sequence ID" value="XDV72449.1"/>
    <property type="molecule type" value="Genomic_DNA"/>
</dbReference>
<feature type="transmembrane region" description="Helical" evidence="1">
    <location>
        <begin position="12"/>
        <end position="33"/>
    </location>
</feature>
<gene>
    <name evidence="2" type="ORF">ABQM86_04525</name>
</gene>
<dbReference type="RefSeq" id="WP_369746028.1">
    <property type="nucleotide sequence ID" value="NZ_CP165735.1"/>
</dbReference>
<keyword evidence="1" id="KW-0472">Membrane</keyword>
<evidence type="ECO:0000313" key="2">
    <source>
        <dbReference type="EMBL" id="XDV72449.1"/>
    </source>
</evidence>
<feature type="transmembrane region" description="Helical" evidence="1">
    <location>
        <begin position="39"/>
        <end position="57"/>
    </location>
</feature>
<dbReference type="AlphaFoldDB" id="A0AB39YRQ8"/>
<accession>A0AB39YRQ8</accession>
<evidence type="ECO:0008006" key="3">
    <source>
        <dbReference type="Google" id="ProtNLM"/>
    </source>
</evidence>
<organism evidence="2">
    <name type="scientific">Paenarthrobacter sp. AMU7</name>
    <dbReference type="NCBI Taxonomy" id="3162492"/>
    <lineage>
        <taxon>Bacteria</taxon>
        <taxon>Bacillati</taxon>
        <taxon>Actinomycetota</taxon>
        <taxon>Actinomycetes</taxon>
        <taxon>Micrococcales</taxon>
        <taxon>Micrococcaceae</taxon>
        <taxon>Paenarthrobacter</taxon>
    </lineage>
</organism>
<feature type="transmembrane region" description="Helical" evidence="1">
    <location>
        <begin position="121"/>
        <end position="142"/>
    </location>
</feature>
<proteinExistence type="predicted"/>
<evidence type="ECO:0000256" key="1">
    <source>
        <dbReference type="SAM" id="Phobius"/>
    </source>
</evidence>
<keyword evidence="1" id="KW-1133">Transmembrane helix</keyword>
<feature type="transmembrane region" description="Helical" evidence="1">
    <location>
        <begin position="64"/>
        <end position="82"/>
    </location>
</feature>